<keyword evidence="7" id="KW-1185">Reference proteome</keyword>
<dbReference type="CDD" id="cd15734">
    <property type="entry name" value="FYVE_ZFYV1"/>
    <property type="match status" value="2"/>
</dbReference>
<protein>
    <submittedName>
        <fullName evidence="11 12">Zinc finger FYVE domain-containing protein 1 isoform X1</fullName>
    </submittedName>
    <submittedName>
        <fullName evidence="8 9">Zinc finger FYVE domain-containing protein 1-like isoform X1</fullName>
    </submittedName>
</protein>
<name>A0A6J0B463_NEOLC</name>
<dbReference type="InterPro" id="IPR013083">
    <property type="entry name" value="Znf_RING/FYVE/PHD"/>
</dbReference>
<dbReference type="GeneID" id="107217009"/>
<dbReference type="GO" id="GO:0032266">
    <property type="term" value="F:phosphatidylinositol-3-phosphate binding"/>
    <property type="evidence" value="ECO:0007669"/>
    <property type="project" value="TreeGrafter"/>
</dbReference>
<dbReference type="SUPFAM" id="SSF57903">
    <property type="entry name" value="FYVE/PHD zinc finger"/>
    <property type="match status" value="2"/>
</dbReference>
<evidence type="ECO:0000313" key="13">
    <source>
        <dbReference type="RefSeq" id="XP_046599607.1"/>
    </source>
</evidence>
<evidence type="ECO:0000256" key="4">
    <source>
        <dbReference type="PROSITE-ProRule" id="PRU00091"/>
    </source>
</evidence>
<reference evidence="8 9" key="1">
    <citation type="submission" date="2025-04" db="UniProtKB">
        <authorList>
            <consortium name="RefSeq"/>
        </authorList>
    </citation>
    <scope>IDENTIFICATION</scope>
    <source>
        <tissue evidence="11 12">Thorax and Abdomen</tissue>
        <tissue evidence="8 9">Whole body</tissue>
    </source>
</reference>
<dbReference type="Proteomes" id="UP000829291">
    <property type="component" value="Chromosome 6"/>
</dbReference>
<dbReference type="PANTHER" id="PTHR46624:SF4">
    <property type="entry name" value="FYVE-TYPE DOMAIN-CONTAINING PROTEIN"/>
    <property type="match status" value="1"/>
</dbReference>
<keyword evidence="3" id="KW-0862">Zinc</keyword>
<dbReference type="Pfam" id="PF01363">
    <property type="entry name" value="FYVE"/>
    <property type="match status" value="2"/>
</dbReference>
<keyword evidence="2 4" id="KW-0863">Zinc-finger</keyword>
<gene>
    <name evidence="8 9 10 11 12 13" type="primary">LOC107217009</name>
</gene>
<feature type="region of interest" description="Disordered" evidence="5">
    <location>
        <begin position="29"/>
        <end position="62"/>
    </location>
</feature>
<evidence type="ECO:0000313" key="10">
    <source>
        <dbReference type="RefSeq" id="XP_015509864.1"/>
    </source>
</evidence>
<dbReference type="RefSeq" id="XP_046599605.1">
    <property type="nucleotide sequence ID" value="XM_046743649.1"/>
</dbReference>
<dbReference type="PROSITE" id="PS50178">
    <property type="entry name" value="ZF_FYVE"/>
    <property type="match status" value="2"/>
</dbReference>
<dbReference type="SUPFAM" id="SSF52540">
    <property type="entry name" value="P-loop containing nucleoside triphosphate hydrolases"/>
    <property type="match status" value="1"/>
</dbReference>
<evidence type="ECO:0000256" key="2">
    <source>
        <dbReference type="ARBA" id="ARBA00022771"/>
    </source>
</evidence>
<evidence type="ECO:0000259" key="6">
    <source>
        <dbReference type="PROSITE" id="PS50178"/>
    </source>
</evidence>
<proteinExistence type="predicted"/>
<evidence type="ECO:0000313" key="11">
    <source>
        <dbReference type="RefSeq" id="XP_046599605.1"/>
    </source>
</evidence>
<dbReference type="GO" id="GO:0043325">
    <property type="term" value="F:phosphatidylinositol-3,4-bisphosphate binding"/>
    <property type="evidence" value="ECO:0007669"/>
    <property type="project" value="TreeGrafter"/>
</dbReference>
<organism evidence="7 9">
    <name type="scientific">Neodiprion lecontei</name>
    <name type="common">Redheaded pine sawfly</name>
    <dbReference type="NCBI Taxonomy" id="441921"/>
    <lineage>
        <taxon>Eukaryota</taxon>
        <taxon>Metazoa</taxon>
        <taxon>Ecdysozoa</taxon>
        <taxon>Arthropoda</taxon>
        <taxon>Hexapoda</taxon>
        <taxon>Insecta</taxon>
        <taxon>Pterygota</taxon>
        <taxon>Neoptera</taxon>
        <taxon>Endopterygota</taxon>
        <taxon>Hymenoptera</taxon>
        <taxon>Tenthredinoidea</taxon>
        <taxon>Diprionidae</taxon>
        <taxon>Diprioninae</taxon>
        <taxon>Neodiprion</taxon>
    </lineage>
</organism>
<dbReference type="GO" id="GO:0005545">
    <property type="term" value="F:1-phosphatidylinositol binding"/>
    <property type="evidence" value="ECO:0007669"/>
    <property type="project" value="TreeGrafter"/>
</dbReference>
<evidence type="ECO:0000313" key="9">
    <source>
        <dbReference type="RefSeq" id="XP_015509855.1"/>
    </source>
</evidence>
<dbReference type="AlphaFoldDB" id="A0A6J0B463"/>
<feature type="domain" description="FYVE-type" evidence="6">
    <location>
        <begin position="513"/>
        <end position="573"/>
    </location>
</feature>
<dbReference type="Gene3D" id="3.30.40.10">
    <property type="entry name" value="Zinc/RING finger domain, C3HC4 (zinc finger)"/>
    <property type="match status" value="2"/>
</dbReference>
<dbReference type="RefSeq" id="XP_015509847.1">
    <property type="nucleotide sequence ID" value="XM_015654361.1"/>
</dbReference>
<dbReference type="Gene3D" id="3.40.50.300">
    <property type="entry name" value="P-loop containing nucleotide triphosphate hydrolases"/>
    <property type="match status" value="1"/>
</dbReference>
<feature type="domain" description="FYVE-type" evidence="6">
    <location>
        <begin position="625"/>
        <end position="684"/>
    </location>
</feature>
<dbReference type="InterPro" id="IPR042427">
    <property type="entry name" value="ZFYV1"/>
</dbReference>
<dbReference type="InterPro" id="IPR017455">
    <property type="entry name" value="Znf_FYVE-rel"/>
</dbReference>
<dbReference type="RefSeq" id="XP_046599606.1">
    <property type="nucleotide sequence ID" value="XM_046743650.1"/>
</dbReference>
<evidence type="ECO:0000313" key="12">
    <source>
        <dbReference type="RefSeq" id="XP_046599606.1"/>
    </source>
</evidence>
<dbReference type="InterPro" id="IPR027417">
    <property type="entry name" value="P-loop_NTPase"/>
</dbReference>
<evidence type="ECO:0000256" key="1">
    <source>
        <dbReference type="ARBA" id="ARBA00022723"/>
    </source>
</evidence>
<dbReference type="InterPro" id="IPR011011">
    <property type="entry name" value="Znf_FYVE_PHD"/>
</dbReference>
<evidence type="ECO:0000313" key="8">
    <source>
        <dbReference type="RefSeq" id="XP_015509847.1"/>
    </source>
</evidence>
<dbReference type="GO" id="GO:0005811">
    <property type="term" value="C:lipid droplet"/>
    <property type="evidence" value="ECO:0007669"/>
    <property type="project" value="TreeGrafter"/>
</dbReference>
<dbReference type="GO" id="GO:0005547">
    <property type="term" value="F:phosphatidylinositol-3,4,5-trisphosphate binding"/>
    <property type="evidence" value="ECO:0007669"/>
    <property type="project" value="TreeGrafter"/>
</dbReference>
<dbReference type="SMART" id="SM00064">
    <property type="entry name" value="FYVE"/>
    <property type="match status" value="2"/>
</dbReference>
<dbReference type="InterPro" id="IPR000306">
    <property type="entry name" value="Znf_FYVE"/>
</dbReference>
<evidence type="ECO:0000313" key="7">
    <source>
        <dbReference type="Proteomes" id="UP000829291"/>
    </source>
</evidence>
<dbReference type="RefSeq" id="XP_015509864.1">
    <property type="nucleotide sequence ID" value="XM_015654378.1"/>
</dbReference>
<dbReference type="OrthoDB" id="68108at2759"/>
<dbReference type="PANTHER" id="PTHR46624">
    <property type="entry name" value="AGAP002036-PA"/>
    <property type="match status" value="1"/>
</dbReference>
<sequence length="684" mass="76609">MTTLGCHNVEDLMRQSCKIKPTSSAIMESLDSLPSNDRDNQKPSGGSTPWHDSTIHKKSPVQPLNESHSFLLIDGREHLKVSSTEQFIENLKCGGKNVKLKVVSIFGNTGDGKSHTLNQVFFGGQEVFRTSNEQSSCTLGVWAAFDPTLKVICLDTEGLLGITAHENQRMRLLLKVLAVSDIVVYRTRSERLNRDLFTFIGAASRAYSHHFQNALQAVGQREGMNGSLSALGPSIIVFHETRHTRTLSSNATESAEDILRARFDQMRLEIEAFSSIKYVGVETPNPPTDYQPLRRAIKNELDNTTVRSARRPHLVYGTLKILNDKFSGEIENLSNILFPDQYFTCTVKCLSCDCRCINSMGHLREGKPHASDSRCRYQHQYENLVYICKKCHGNGSEVVVTSRTLTQSDASWYGFAKYAWSGYVIECPHCGEIYRSRQFWYGNKNPEDAAVRTEITHVWTTANASLASQNTAQRVIDGVSYITEAVTNASIQPTKLLTSWVADQVAPTYWRANNEIKHCHKCKALFGPTDTKHHCRACGEGFCATCSSKTKPVPLRNWYTPVRVCDICFDKDDNSNEDLTESSEDVSARKVTEHVVSTLNVVGTVLSYSKSLIKDTVRPSYWVPDSEVTNCCVCAVNFSDTVPLHHCRDCGRGVCQDCSTHRKPVTRRGWDKSVRVCDLCIKID</sequence>
<dbReference type="GO" id="GO:0008270">
    <property type="term" value="F:zinc ion binding"/>
    <property type="evidence" value="ECO:0007669"/>
    <property type="project" value="UniProtKB-KW"/>
</dbReference>
<feature type="compositionally biased region" description="Polar residues" evidence="5">
    <location>
        <begin position="42"/>
        <end position="51"/>
    </location>
</feature>
<accession>A0A6J0B463</accession>
<dbReference type="RefSeq" id="XP_046599607.1">
    <property type="nucleotide sequence ID" value="XM_046743651.1"/>
</dbReference>
<dbReference type="KEGG" id="nlo:107217009"/>
<evidence type="ECO:0000256" key="3">
    <source>
        <dbReference type="ARBA" id="ARBA00022833"/>
    </source>
</evidence>
<keyword evidence="1" id="KW-0479">Metal-binding</keyword>
<evidence type="ECO:0000256" key="5">
    <source>
        <dbReference type="SAM" id="MobiDB-lite"/>
    </source>
</evidence>
<dbReference type="RefSeq" id="XP_015509855.1">
    <property type="nucleotide sequence ID" value="XM_015654369.1"/>
</dbReference>
<dbReference type="GO" id="GO:0140042">
    <property type="term" value="P:lipid droplet formation"/>
    <property type="evidence" value="ECO:0007669"/>
    <property type="project" value="TreeGrafter"/>
</dbReference>